<evidence type="ECO:0000313" key="11">
    <source>
        <dbReference type="Proteomes" id="UP000178951"/>
    </source>
</evidence>
<dbReference type="EC" id="2.3.1.269" evidence="8"/>
<dbReference type="CDD" id="cd07571">
    <property type="entry name" value="ALP_N-acyl_transferase"/>
    <property type="match status" value="1"/>
</dbReference>
<evidence type="ECO:0000313" key="10">
    <source>
        <dbReference type="EMBL" id="OGC35460.1"/>
    </source>
</evidence>
<keyword evidence="3 8" id="KW-0808">Transferase</keyword>
<keyword evidence="2 8" id="KW-1003">Cell membrane</keyword>
<dbReference type="InterPro" id="IPR036526">
    <property type="entry name" value="C-N_Hydrolase_sf"/>
</dbReference>
<dbReference type="PANTHER" id="PTHR38686">
    <property type="entry name" value="APOLIPOPROTEIN N-ACYLTRANSFERASE"/>
    <property type="match status" value="1"/>
</dbReference>
<feature type="transmembrane region" description="Helical" evidence="8">
    <location>
        <begin position="80"/>
        <end position="104"/>
    </location>
</feature>
<dbReference type="AlphaFoldDB" id="A0A1F4TSC4"/>
<reference evidence="10 11" key="1">
    <citation type="journal article" date="2016" name="Nat. Commun.">
        <title>Thousands of microbial genomes shed light on interconnected biogeochemical processes in an aquifer system.</title>
        <authorList>
            <person name="Anantharaman K."/>
            <person name="Brown C.T."/>
            <person name="Hug L.A."/>
            <person name="Sharon I."/>
            <person name="Castelle C.J."/>
            <person name="Probst A.J."/>
            <person name="Thomas B.C."/>
            <person name="Singh A."/>
            <person name="Wilkins M.J."/>
            <person name="Karaoz U."/>
            <person name="Brodie E.L."/>
            <person name="Williams K.H."/>
            <person name="Hubbard S.S."/>
            <person name="Banfield J.F."/>
        </authorList>
    </citation>
    <scope>NUCLEOTIDE SEQUENCE [LARGE SCALE GENOMIC DNA]</scope>
</reference>
<comment type="pathway">
    <text evidence="8">Protein modification; lipoprotein biosynthesis (N-acyl transfer).</text>
</comment>
<evidence type="ECO:0000256" key="8">
    <source>
        <dbReference type="HAMAP-Rule" id="MF_01148"/>
    </source>
</evidence>
<comment type="catalytic activity">
    <reaction evidence="8">
        <text>N-terminal S-1,2-diacyl-sn-glyceryl-L-cysteinyl-[lipoprotein] + a glycerophospholipid = N-acyl-S-1,2-diacyl-sn-glyceryl-L-cysteinyl-[lipoprotein] + a 2-acyl-sn-glycero-3-phospholipid + H(+)</text>
        <dbReference type="Rhea" id="RHEA:48228"/>
        <dbReference type="Rhea" id="RHEA-COMP:14681"/>
        <dbReference type="Rhea" id="RHEA-COMP:14684"/>
        <dbReference type="ChEBI" id="CHEBI:15378"/>
        <dbReference type="ChEBI" id="CHEBI:136912"/>
        <dbReference type="ChEBI" id="CHEBI:140656"/>
        <dbReference type="ChEBI" id="CHEBI:140657"/>
        <dbReference type="ChEBI" id="CHEBI:140660"/>
        <dbReference type="EC" id="2.3.1.269"/>
    </reaction>
</comment>
<keyword evidence="4 8" id="KW-0812">Transmembrane</keyword>
<keyword evidence="7 8" id="KW-0012">Acyltransferase</keyword>
<evidence type="ECO:0000259" key="9">
    <source>
        <dbReference type="PROSITE" id="PS50263"/>
    </source>
</evidence>
<evidence type="ECO:0000256" key="5">
    <source>
        <dbReference type="ARBA" id="ARBA00022989"/>
    </source>
</evidence>
<dbReference type="InterPro" id="IPR045378">
    <property type="entry name" value="LNT_N"/>
</dbReference>
<comment type="function">
    <text evidence="8">Catalyzes the phospholipid dependent N-acylation of the N-terminal cysteine of apolipoprotein, the last step in lipoprotein maturation.</text>
</comment>
<evidence type="ECO:0000256" key="4">
    <source>
        <dbReference type="ARBA" id="ARBA00022692"/>
    </source>
</evidence>
<dbReference type="Pfam" id="PF20154">
    <property type="entry name" value="LNT_N"/>
    <property type="match status" value="1"/>
</dbReference>
<evidence type="ECO:0000256" key="3">
    <source>
        <dbReference type="ARBA" id="ARBA00022679"/>
    </source>
</evidence>
<feature type="transmembrane region" description="Helical" evidence="8">
    <location>
        <begin position="111"/>
        <end position="129"/>
    </location>
</feature>
<gene>
    <name evidence="8" type="primary">lnt</name>
    <name evidence="10" type="ORF">A2311_04660</name>
</gene>
<feature type="transmembrane region" description="Helical" evidence="8">
    <location>
        <begin position="149"/>
        <end position="171"/>
    </location>
</feature>
<evidence type="ECO:0000256" key="1">
    <source>
        <dbReference type="ARBA" id="ARBA00004651"/>
    </source>
</evidence>
<dbReference type="GO" id="GO:0042158">
    <property type="term" value="P:lipoprotein biosynthetic process"/>
    <property type="evidence" value="ECO:0007669"/>
    <property type="project" value="UniProtKB-UniRule"/>
</dbReference>
<accession>A0A1F4TSC4</accession>
<dbReference type="NCBIfam" id="TIGR00546">
    <property type="entry name" value="lnt"/>
    <property type="match status" value="1"/>
</dbReference>
<feature type="domain" description="CN hydrolase" evidence="9">
    <location>
        <begin position="218"/>
        <end position="465"/>
    </location>
</feature>
<keyword evidence="5 8" id="KW-1133">Transmembrane helix</keyword>
<comment type="caution">
    <text evidence="10">The sequence shown here is derived from an EMBL/GenBank/DDBJ whole genome shotgun (WGS) entry which is preliminary data.</text>
</comment>
<dbReference type="SUPFAM" id="SSF56317">
    <property type="entry name" value="Carbon-nitrogen hydrolase"/>
    <property type="match status" value="1"/>
</dbReference>
<proteinExistence type="inferred from homology"/>
<name>A0A1F4TSC4_UNCSA</name>
<dbReference type="HAMAP" id="MF_01148">
    <property type="entry name" value="Lnt"/>
    <property type="match status" value="1"/>
</dbReference>
<feature type="transmembrane region" description="Helical" evidence="8">
    <location>
        <begin position="183"/>
        <end position="204"/>
    </location>
</feature>
<dbReference type="PANTHER" id="PTHR38686:SF1">
    <property type="entry name" value="APOLIPOPROTEIN N-ACYLTRANSFERASE"/>
    <property type="match status" value="1"/>
</dbReference>
<dbReference type="GO" id="GO:0016410">
    <property type="term" value="F:N-acyltransferase activity"/>
    <property type="evidence" value="ECO:0007669"/>
    <property type="project" value="UniProtKB-UniRule"/>
</dbReference>
<dbReference type="InterPro" id="IPR004563">
    <property type="entry name" value="Apolipo_AcylTrfase"/>
</dbReference>
<dbReference type="Gene3D" id="3.60.110.10">
    <property type="entry name" value="Carbon-nitrogen hydrolase"/>
    <property type="match status" value="1"/>
</dbReference>
<keyword evidence="10" id="KW-0449">Lipoprotein</keyword>
<protein>
    <recommendedName>
        <fullName evidence="8">Apolipoprotein N-acyltransferase</fullName>
        <shortName evidence="8">ALP N-acyltransferase</shortName>
        <ecNumber evidence="8">2.3.1.269</ecNumber>
    </recommendedName>
</protein>
<keyword evidence="6 8" id="KW-0472">Membrane</keyword>
<dbReference type="GO" id="GO:0005886">
    <property type="term" value="C:plasma membrane"/>
    <property type="evidence" value="ECO:0007669"/>
    <property type="project" value="UniProtKB-SubCell"/>
</dbReference>
<sequence length="499" mass="56008">MSHFRWRWGLISFVSGLVLATIFPPLNLWWVAWMALVPLLYVVSQAASPREAGWYGGLTGLGFSGPTFAFIFSLGHWVGWLIIVAWLVLSLFMAAYTALFAYIFKYIYQRNGGFFFAPMVWVFVEWLRSLGPFGLVPSLGYSQWQNLPLAQMAAYSGVIGVSFLVVFGNALIAEIWLKKNYRLGLLGVLVLVLLWFSGLCTLNLPIATIGQGTNIALIQANHPQAKKLDYANLEEIKNDYLRLSEQSLLSHPAIIVWPETSIPFYVQNDRGFLDKLIRLAKDGQVNLILGLPRLDEKDNAFNSAMFISPNGQILGWVDKHNLVPFGEYLPLRSLLIPLFQHIKALKYSVFMTRDFTQSRSVKPVETAGGRIGLGICSDSFFPAVFREFIREKADYIFLITNDSWYQGTSAPEKHVMVDVFRAIESGRYISQCANTGQSVVIDPQGRVMAGIPADRPGILAATIYKVPGKTIYAAWGDWPAYLSLIFLAVYLFRSRAVKI</sequence>
<organism evidence="10 11">
    <name type="scientific">candidate division WOR-1 bacterium RIFOXYB2_FULL_48_7</name>
    <dbReference type="NCBI Taxonomy" id="1802583"/>
    <lineage>
        <taxon>Bacteria</taxon>
        <taxon>Bacillati</taxon>
        <taxon>Saganbacteria</taxon>
    </lineage>
</organism>
<comment type="similarity">
    <text evidence="8">Belongs to the CN hydrolase family. Apolipoprotein N-acyltransferase subfamily.</text>
</comment>
<evidence type="ECO:0000256" key="2">
    <source>
        <dbReference type="ARBA" id="ARBA00022475"/>
    </source>
</evidence>
<dbReference type="STRING" id="1802583.A2311_04660"/>
<dbReference type="EMBL" id="MEUF01000027">
    <property type="protein sequence ID" value="OGC35460.1"/>
    <property type="molecule type" value="Genomic_DNA"/>
</dbReference>
<evidence type="ECO:0000256" key="7">
    <source>
        <dbReference type="ARBA" id="ARBA00023315"/>
    </source>
</evidence>
<dbReference type="Pfam" id="PF00795">
    <property type="entry name" value="CN_hydrolase"/>
    <property type="match status" value="1"/>
</dbReference>
<dbReference type="Proteomes" id="UP000178951">
    <property type="component" value="Unassembled WGS sequence"/>
</dbReference>
<dbReference type="InterPro" id="IPR003010">
    <property type="entry name" value="C-N_Hydrolase"/>
</dbReference>
<dbReference type="UniPathway" id="UPA00666"/>
<dbReference type="PROSITE" id="PS50263">
    <property type="entry name" value="CN_HYDROLASE"/>
    <property type="match status" value="1"/>
</dbReference>
<feature type="transmembrane region" description="Helical" evidence="8">
    <location>
        <begin position="472"/>
        <end position="492"/>
    </location>
</feature>
<evidence type="ECO:0000256" key="6">
    <source>
        <dbReference type="ARBA" id="ARBA00023136"/>
    </source>
</evidence>
<feature type="transmembrane region" description="Helical" evidence="8">
    <location>
        <begin position="54"/>
        <end position="74"/>
    </location>
</feature>
<comment type="subcellular location">
    <subcellularLocation>
        <location evidence="1 8">Cell membrane</location>
        <topology evidence="1 8">Multi-pass membrane protein</topology>
    </subcellularLocation>
</comment>